<reference evidence="1 2" key="1">
    <citation type="submission" date="2014-09" db="EMBL/GenBank/DDBJ databases">
        <authorList>
            <person name="Magalhaes I.L.F."/>
            <person name="Oliveira U."/>
            <person name="Santos F.R."/>
            <person name="Vidigal T.H.D.A."/>
            <person name="Brescovit A.D."/>
            <person name="Santos A.J."/>
        </authorList>
    </citation>
    <scope>NUCLEOTIDE SEQUENCE [LARGE SCALE GENOMIC DNA]</scope>
</reference>
<evidence type="ECO:0000313" key="1">
    <source>
        <dbReference type="EMBL" id="CEH19071.1"/>
    </source>
</evidence>
<evidence type="ECO:0000313" key="2">
    <source>
        <dbReference type="Proteomes" id="UP000054845"/>
    </source>
</evidence>
<dbReference type="AlphaFoldDB" id="A0A0P1BSY3"/>
<name>A0A0P1BSY3_9BASI</name>
<proteinExistence type="predicted"/>
<sequence length="83" mass="9210">MQYRTVRTPVPSASENRALPLLAVSPPQYPPSRAIRSVLSNFYSPSLTASTLCRPHPPLELDAKEDAGIAWLPLQARADLRER</sequence>
<protein>
    <submittedName>
        <fullName evidence="1">Uncharacterized protein</fullName>
    </submittedName>
</protein>
<dbReference type="EMBL" id="CCYA01000277">
    <property type="protein sequence ID" value="CEH19071.1"/>
    <property type="molecule type" value="Genomic_DNA"/>
</dbReference>
<organism evidence="1 2">
    <name type="scientific">Ceraceosorus bombacis</name>
    <dbReference type="NCBI Taxonomy" id="401625"/>
    <lineage>
        <taxon>Eukaryota</taxon>
        <taxon>Fungi</taxon>
        <taxon>Dikarya</taxon>
        <taxon>Basidiomycota</taxon>
        <taxon>Ustilaginomycotina</taxon>
        <taxon>Exobasidiomycetes</taxon>
        <taxon>Ceraceosorales</taxon>
        <taxon>Ceraceosoraceae</taxon>
        <taxon>Ceraceosorus</taxon>
    </lineage>
</organism>
<dbReference type="Proteomes" id="UP000054845">
    <property type="component" value="Unassembled WGS sequence"/>
</dbReference>
<accession>A0A0P1BSY3</accession>
<keyword evidence="2" id="KW-1185">Reference proteome</keyword>